<dbReference type="Pfam" id="PF04542">
    <property type="entry name" value="Sigma70_r2"/>
    <property type="match status" value="1"/>
</dbReference>
<proteinExistence type="inferred from homology"/>
<dbReference type="SUPFAM" id="SSF88659">
    <property type="entry name" value="Sigma3 and sigma4 domains of RNA polymerase sigma factors"/>
    <property type="match status" value="1"/>
</dbReference>
<keyword evidence="3" id="KW-0731">Sigma factor</keyword>
<protein>
    <recommendedName>
        <fullName evidence="9">RNA polymerase subunit sigma-24</fullName>
    </recommendedName>
</protein>
<dbReference type="InterPro" id="IPR039425">
    <property type="entry name" value="RNA_pol_sigma-70-like"/>
</dbReference>
<evidence type="ECO:0000259" key="5">
    <source>
        <dbReference type="Pfam" id="PF04542"/>
    </source>
</evidence>
<dbReference type="InterPro" id="IPR013324">
    <property type="entry name" value="RNA_pol_sigma_r3/r4-like"/>
</dbReference>
<comment type="caution">
    <text evidence="7">The sequence shown here is derived from an EMBL/GenBank/DDBJ whole genome shotgun (WGS) entry which is preliminary data.</text>
</comment>
<dbReference type="CDD" id="cd06171">
    <property type="entry name" value="Sigma70_r4"/>
    <property type="match status" value="1"/>
</dbReference>
<sequence>MEPAKKEVPYLNELMLRYHKPILIYCFHMLRQRQDAEDATQDIFMKAMNHSQNGEGIQNESAWLYRIAHNHCSNMLRRRKLLSFLPFGQERKRELSQEASYAQVDESMAIDELLAKLPVEDRSVMVLRIIEDKSYEEIGMILHAAPATVRKKFQRAKNKVKKWIELEEEEHEQKKQGISYI</sequence>
<organism evidence="7 8">
    <name type="scientific">Paenibacillus oryzae</name>
    <dbReference type="NCBI Taxonomy" id="1844972"/>
    <lineage>
        <taxon>Bacteria</taxon>
        <taxon>Bacillati</taxon>
        <taxon>Bacillota</taxon>
        <taxon>Bacilli</taxon>
        <taxon>Bacillales</taxon>
        <taxon>Paenibacillaceae</taxon>
        <taxon>Paenibacillus</taxon>
    </lineage>
</organism>
<evidence type="ECO:0000313" key="8">
    <source>
        <dbReference type="Proteomes" id="UP000092024"/>
    </source>
</evidence>
<dbReference type="PANTHER" id="PTHR43133">
    <property type="entry name" value="RNA POLYMERASE ECF-TYPE SIGMA FACTO"/>
    <property type="match status" value="1"/>
</dbReference>
<dbReference type="InterPro" id="IPR007627">
    <property type="entry name" value="RNA_pol_sigma70_r2"/>
</dbReference>
<name>A0A1A5YTE6_9BACL</name>
<evidence type="ECO:0000256" key="2">
    <source>
        <dbReference type="ARBA" id="ARBA00023015"/>
    </source>
</evidence>
<dbReference type="InterPro" id="IPR013325">
    <property type="entry name" value="RNA_pol_sigma_r2"/>
</dbReference>
<evidence type="ECO:0000259" key="6">
    <source>
        <dbReference type="Pfam" id="PF08281"/>
    </source>
</evidence>
<dbReference type="Pfam" id="PF08281">
    <property type="entry name" value="Sigma70_r4_2"/>
    <property type="match status" value="1"/>
</dbReference>
<feature type="domain" description="RNA polymerase sigma factor 70 region 4 type 2" evidence="6">
    <location>
        <begin position="108"/>
        <end position="159"/>
    </location>
</feature>
<dbReference type="STRING" id="1844972.A7K91_25785"/>
<keyword evidence="2" id="KW-0805">Transcription regulation</keyword>
<comment type="similarity">
    <text evidence="1">Belongs to the sigma-70 factor family. ECF subfamily.</text>
</comment>
<reference evidence="7 8" key="1">
    <citation type="submission" date="2016-05" db="EMBL/GenBank/DDBJ databases">
        <title>Paenibacillus oryzae. sp. nov., isolated from the rice root.</title>
        <authorList>
            <person name="Zhang J."/>
            <person name="Zhang X."/>
        </authorList>
    </citation>
    <scope>NUCLEOTIDE SEQUENCE [LARGE SCALE GENOMIC DNA]</scope>
    <source>
        <strain evidence="7 8">1DrF-4</strain>
    </source>
</reference>
<dbReference type="GO" id="GO:0016987">
    <property type="term" value="F:sigma factor activity"/>
    <property type="evidence" value="ECO:0007669"/>
    <property type="project" value="UniProtKB-KW"/>
</dbReference>
<evidence type="ECO:0008006" key="9">
    <source>
        <dbReference type="Google" id="ProtNLM"/>
    </source>
</evidence>
<dbReference type="RefSeq" id="WP_068678983.1">
    <property type="nucleotide sequence ID" value="NZ_LYPA01000024.1"/>
</dbReference>
<dbReference type="EMBL" id="LYPA01000024">
    <property type="protein sequence ID" value="OBR68897.1"/>
    <property type="molecule type" value="Genomic_DNA"/>
</dbReference>
<dbReference type="InterPro" id="IPR036388">
    <property type="entry name" value="WH-like_DNA-bd_sf"/>
</dbReference>
<evidence type="ECO:0000256" key="3">
    <source>
        <dbReference type="ARBA" id="ARBA00023082"/>
    </source>
</evidence>
<dbReference type="Proteomes" id="UP000092024">
    <property type="component" value="Unassembled WGS sequence"/>
</dbReference>
<dbReference type="InterPro" id="IPR014284">
    <property type="entry name" value="RNA_pol_sigma-70_dom"/>
</dbReference>
<accession>A0A1A5YTE6</accession>
<dbReference type="SUPFAM" id="SSF88946">
    <property type="entry name" value="Sigma2 domain of RNA polymerase sigma factors"/>
    <property type="match status" value="1"/>
</dbReference>
<keyword evidence="8" id="KW-1185">Reference proteome</keyword>
<evidence type="ECO:0000256" key="4">
    <source>
        <dbReference type="ARBA" id="ARBA00023163"/>
    </source>
</evidence>
<keyword evidence="4" id="KW-0804">Transcription</keyword>
<evidence type="ECO:0000313" key="7">
    <source>
        <dbReference type="EMBL" id="OBR68897.1"/>
    </source>
</evidence>
<dbReference type="Gene3D" id="1.10.10.10">
    <property type="entry name" value="Winged helix-like DNA-binding domain superfamily/Winged helix DNA-binding domain"/>
    <property type="match status" value="1"/>
</dbReference>
<dbReference type="GO" id="GO:0003677">
    <property type="term" value="F:DNA binding"/>
    <property type="evidence" value="ECO:0007669"/>
    <property type="project" value="InterPro"/>
</dbReference>
<dbReference type="NCBIfam" id="TIGR02937">
    <property type="entry name" value="sigma70-ECF"/>
    <property type="match status" value="1"/>
</dbReference>
<dbReference type="GO" id="GO:0006352">
    <property type="term" value="P:DNA-templated transcription initiation"/>
    <property type="evidence" value="ECO:0007669"/>
    <property type="project" value="InterPro"/>
</dbReference>
<dbReference type="PANTHER" id="PTHR43133:SF51">
    <property type="entry name" value="RNA POLYMERASE SIGMA FACTOR"/>
    <property type="match status" value="1"/>
</dbReference>
<feature type="domain" description="RNA polymerase sigma-70 region 2" evidence="5">
    <location>
        <begin position="15"/>
        <end position="80"/>
    </location>
</feature>
<gene>
    <name evidence="7" type="ORF">A7K91_25785</name>
</gene>
<evidence type="ECO:0000256" key="1">
    <source>
        <dbReference type="ARBA" id="ARBA00010641"/>
    </source>
</evidence>
<dbReference type="InterPro" id="IPR013249">
    <property type="entry name" value="RNA_pol_sigma70_r4_t2"/>
</dbReference>
<dbReference type="OrthoDB" id="2732687at2"/>
<dbReference type="AlphaFoldDB" id="A0A1A5YTE6"/>
<dbReference type="Gene3D" id="1.10.1740.10">
    <property type="match status" value="1"/>
</dbReference>